<evidence type="ECO:0000256" key="6">
    <source>
        <dbReference type="ARBA" id="ARBA00022963"/>
    </source>
</evidence>
<feature type="signal peptide" evidence="8">
    <location>
        <begin position="1"/>
        <end position="23"/>
    </location>
</feature>
<dbReference type="EC" id="3.1.1.3" evidence="3"/>
<dbReference type="RefSeq" id="XP_025351083.1">
    <property type="nucleotide sequence ID" value="XM_025494742.1"/>
</dbReference>
<dbReference type="PANTHER" id="PTHR34853:SF1">
    <property type="entry name" value="LIPASE 5"/>
    <property type="match status" value="1"/>
</dbReference>
<name>A0A316UJ04_9BASI</name>
<dbReference type="InterPro" id="IPR029058">
    <property type="entry name" value="AB_hydrolase_fold"/>
</dbReference>
<dbReference type="SUPFAM" id="SSF53474">
    <property type="entry name" value="alpha/beta-Hydrolases"/>
    <property type="match status" value="1"/>
</dbReference>
<keyword evidence="5" id="KW-0378">Hydrolase</keyword>
<dbReference type="Gene3D" id="3.40.50.1820">
    <property type="entry name" value="alpha/beta hydrolase"/>
    <property type="match status" value="1"/>
</dbReference>
<evidence type="ECO:0000256" key="3">
    <source>
        <dbReference type="ARBA" id="ARBA00013279"/>
    </source>
</evidence>
<dbReference type="EMBL" id="KZ819321">
    <property type="protein sequence ID" value="PWN23923.1"/>
    <property type="molecule type" value="Genomic_DNA"/>
</dbReference>
<dbReference type="InterPro" id="IPR005152">
    <property type="entry name" value="Lipase_secreted"/>
</dbReference>
<keyword evidence="4" id="KW-0964">Secreted</keyword>
<evidence type="ECO:0000313" key="10">
    <source>
        <dbReference type="Proteomes" id="UP000245942"/>
    </source>
</evidence>
<dbReference type="Proteomes" id="UP000245942">
    <property type="component" value="Unassembled WGS sequence"/>
</dbReference>
<evidence type="ECO:0000313" key="9">
    <source>
        <dbReference type="EMBL" id="PWN23923.1"/>
    </source>
</evidence>
<keyword evidence="7" id="KW-0443">Lipid metabolism</keyword>
<proteinExistence type="inferred from homology"/>
<evidence type="ECO:0000256" key="1">
    <source>
        <dbReference type="ARBA" id="ARBA00001024"/>
    </source>
</evidence>
<evidence type="ECO:0000256" key="2">
    <source>
        <dbReference type="ARBA" id="ARBA00004613"/>
    </source>
</evidence>
<dbReference type="AlphaFoldDB" id="A0A316UJ04"/>
<protein>
    <recommendedName>
        <fullName evidence="3">triacylglycerol lipase</fullName>
        <ecNumber evidence="3">3.1.1.3</ecNumber>
    </recommendedName>
</protein>
<dbReference type="GO" id="GO:0005576">
    <property type="term" value="C:extracellular region"/>
    <property type="evidence" value="ECO:0007669"/>
    <property type="project" value="UniProtKB-SubCell"/>
</dbReference>
<dbReference type="Pfam" id="PF03583">
    <property type="entry name" value="LIP"/>
    <property type="match status" value="1"/>
</dbReference>
<sequence length="462" mass="49495">MTPRLLLLASLLLAVPTFTLTLAERWAVPGFPNPLVDPFYAQPSDLSTLSLGQVIATRRTNSTFIPSSDNLDYSYQIKFRSQDSLSRPIAAITTVLVPRKKSRTSRGQASLLSFQNFEDAVSLSCSPSWAYVAGSGSRAAGAANLEAPIVNGWALDQGHYVAIPDHQGPTSAFVAGVNAGHIIFDSIRAALTHENLSLTKTQIGMYGYSGGANAGVFASSLAEAYAPELNIVGNAIGGTPVSPTDTFYMLNRGPSSGLAGAGSLGLAAAYPDVKAFVDSAFTPLGKTIAARLRSDGTCVPQVNTQFGFINFFQLVSPPRDYLLEPVVRNAMARETLLQSQASYKVPVPKHPMYIYHAFFDEVVPFTSAQKYVKQQCQRGADVRWVVFPAGLHIGVEIIGLPAAVDFLDRAFKGTLHQVICGTAVPEIRLGSRRSIALLGEKRVAALKKASHKGTWSSEIGME</sequence>
<dbReference type="PIRSF" id="PIRSF029171">
    <property type="entry name" value="Esterase_LipA"/>
    <property type="match status" value="1"/>
</dbReference>
<dbReference type="OrthoDB" id="2373480at2759"/>
<feature type="chain" id="PRO_5016197022" description="triacylglycerol lipase" evidence="8">
    <location>
        <begin position="24"/>
        <end position="462"/>
    </location>
</feature>
<dbReference type="GO" id="GO:0004806">
    <property type="term" value="F:triacylglycerol lipase activity"/>
    <property type="evidence" value="ECO:0007669"/>
    <property type="project" value="UniProtKB-UniRule"/>
</dbReference>
<evidence type="ECO:0000256" key="8">
    <source>
        <dbReference type="PIRNR" id="PIRNR029171"/>
    </source>
</evidence>
<dbReference type="GO" id="GO:0016042">
    <property type="term" value="P:lipid catabolic process"/>
    <property type="evidence" value="ECO:0007669"/>
    <property type="project" value="UniProtKB-UniRule"/>
</dbReference>
<dbReference type="GeneID" id="37016476"/>
<evidence type="ECO:0000256" key="7">
    <source>
        <dbReference type="ARBA" id="ARBA00023098"/>
    </source>
</evidence>
<dbReference type="PANTHER" id="PTHR34853">
    <property type="match status" value="1"/>
</dbReference>
<organism evidence="9 10">
    <name type="scientific">Pseudomicrostroma glucosiphilum</name>
    <dbReference type="NCBI Taxonomy" id="1684307"/>
    <lineage>
        <taxon>Eukaryota</taxon>
        <taxon>Fungi</taxon>
        <taxon>Dikarya</taxon>
        <taxon>Basidiomycota</taxon>
        <taxon>Ustilaginomycotina</taxon>
        <taxon>Exobasidiomycetes</taxon>
        <taxon>Microstromatales</taxon>
        <taxon>Microstromatales incertae sedis</taxon>
        <taxon>Pseudomicrostroma</taxon>
    </lineage>
</organism>
<comment type="subcellular location">
    <subcellularLocation>
        <location evidence="2">Secreted</location>
    </subcellularLocation>
</comment>
<evidence type="ECO:0000256" key="5">
    <source>
        <dbReference type="ARBA" id="ARBA00022801"/>
    </source>
</evidence>
<evidence type="ECO:0000256" key="4">
    <source>
        <dbReference type="ARBA" id="ARBA00022525"/>
    </source>
</evidence>
<comment type="similarity">
    <text evidence="8">Belongs to the AB hydrolase superfamily. Lipase family.</text>
</comment>
<dbReference type="Gene3D" id="1.10.260.130">
    <property type="match status" value="1"/>
</dbReference>
<gene>
    <name evidence="9" type="ORF">BCV69DRAFT_309781</name>
</gene>
<accession>A0A316UJ04</accession>
<reference evidence="9 10" key="1">
    <citation type="journal article" date="2018" name="Mol. Biol. Evol.">
        <title>Broad Genomic Sampling Reveals a Smut Pathogenic Ancestry of the Fungal Clade Ustilaginomycotina.</title>
        <authorList>
            <person name="Kijpornyongpan T."/>
            <person name="Mondo S.J."/>
            <person name="Barry K."/>
            <person name="Sandor L."/>
            <person name="Lee J."/>
            <person name="Lipzen A."/>
            <person name="Pangilinan J."/>
            <person name="LaButti K."/>
            <person name="Hainaut M."/>
            <person name="Henrissat B."/>
            <person name="Grigoriev I.V."/>
            <person name="Spatafora J.W."/>
            <person name="Aime M.C."/>
        </authorList>
    </citation>
    <scope>NUCLEOTIDE SEQUENCE [LARGE SCALE GENOMIC DNA]</scope>
    <source>
        <strain evidence="9 10">MCA 4718</strain>
    </source>
</reference>
<comment type="catalytic activity">
    <reaction evidence="1">
        <text>a triacylglycerol + H2O = a diacylglycerol + a fatty acid + H(+)</text>
        <dbReference type="Rhea" id="RHEA:12044"/>
        <dbReference type="ChEBI" id="CHEBI:15377"/>
        <dbReference type="ChEBI" id="CHEBI:15378"/>
        <dbReference type="ChEBI" id="CHEBI:17855"/>
        <dbReference type="ChEBI" id="CHEBI:18035"/>
        <dbReference type="ChEBI" id="CHEBI:28868"/>
        <dbReference type="EC" id="3.1.1.3"/>
    </reaction>
</comment>
<keyword evidence="6" id="KW-0442">Lipid degradation</keyword>
<keyword evidence="10" id="KW-1185">Reference proteome</keyword>
<keyword evidence="8" id="KW-0732">Signal</keyword>